<proteinExistence type="inferred from homology"/>
<accession>A0A803KZG3</accession>
<dbReference type="AlphaFoldDB" id="A0A803KZG3"/>
<keyword evidence="5" id="KW-0804">Transcription</keyword>
<name>A0A803KZG3_CHEQI</name>
<dbReference type="GO" id="GO:0046982">
    <property type="term" value="F:protein heterodimerization activity"/>
    <property type="evidence" value="ECO:0007669"/>
    <property type="project" value="InterPro"/>
</dbReference>
<keyword evidence="2" id="KW-0805">Transcription regulation</keyword>
<dbReference type="SUPFAM" id="SSF47113">
    <property type="entry name" value="Histone-fold"/>
    <property type="match status" value="1"/>
</dbReference>
<dbReference type="Pfam" id="PF00808">
    <property type="entry name" value="CBFD_NFYB_HMF"/>
    <property type="match status" value="1"/>
</dbReference>
<dbReference type="InterPro" id="IPR009072">
    <property type="entry name" value="Histone-fold"/>
</dbReference>
<dbReference type="SMR" id="A0A803KZG3"/>
<evidence type="ECO:0000256" key="3">
    <source>
        <dbReference type="ARBA" id="ARBA00023125"/>
    </source>
</evidence>
<dbReference type="PANTHER" id="PTHR11064:SF196">
    <property type="entry name" value="NUCLEAR TRANSCRIPTION FACTOR Y SUBUNIT B-6"/>
    <property type="match status" value="1"/>
</dbReference>
<reference evidence="7" key="1">
    <citation type="journal article" date="2017" name="Nature">
        <title>The genome of Chenopodium quinoa.</title>
        <authorList>
            <person name="Jarvis D.E."/>
            <person name="Ho Y.S."/>
            <person name="Lightfoot D.J."/>
            <person name="Schmoeckel S.M."/>
            <person name="Li B."/>
            <person name="Borm T.J.A."/>
            <person name="Ohyanagi H."/>
            <person name="Mineta K."/>
            <person name="Michell C.T."/>
            <person name="Saber N."/>
            <person name="Kharbatia N.M."/>
            <person name="Rupper R.R."/>
            <person name="Sharp A.R."/>
            <person name="Dally N."/>
            <person name="Boughton B.A."/>
            <person name="Woo Y.H."/>
            <person name="Gao G."/>
            <person name="Schijlen E.G.W.M."/>
            <person name="Guo X."/>
            <person name="Momin A.A."/>
            <person name="Negrao S."/>
            <person name="Al-Babili S."/>
            <person name="Gehring C."/>
            <person name="Roessner U."/>
            <person name="Jung C."/>
            <person name="Murphy K."/>
            <person name="Arold S.T."/>
            <person name="Gojobori T."/>
            <person name="van der Linden C.G."/>
            <person name="van Loo E.N."/>
            <person name="Jellen E.N."/>
            <person name="Maughan P.J."/>
            <person name="Tester M."/>
        </authorList>
    </citation>
    <scope>NUCLEOTIDE SEQUENCE [LARGE SCALE GENOMIC DNA]</scope>
    <source>
        <strain evidence="7">cv. PI 614886</strain>
    </source>
</reference>
<keyword evidence="8" id="KW-1185">Reference proteome</keyword>
<organism evidence="7 8">
    <name type="scientific">Chenopodium quinoa</name>
    <name type="common">Quinoa</name>
    <dbReference type="NCBI Taxonomy" id="63459"/>
    <lineage>
        <taxon>Eukaryota</taxon>
        <taxon>Viridiplantae</taxon>
        <taxon>Streptophyta</taxon>
        <taxon>Embryophyta</taxon>
        <taxon>Tracheophyta</taxon>
        <taxon>Spermatophyta</taxon>
        <taxon>Magnoliopsida</taxon>
        <taxon>eudicotyledons</taxon>
        <taxon>Gunneridae</taxon>
        <taxon>Pentapetalae</taxon>
        <taxon>Caryophyllales</taxon>
        <taxon>Chenopodiaceae</taxon>
        <taxon>Chenopodioideae</taxon>
        <taxon>Atripliceae</taxon>
        <taxon>Chenopodium</taxon>
    </lineage>
</organism>
<dbReference type="PANTHER" id="PTHR11064">
    <property type="entry name" value="CCAAT-BINDING TRANSCRIPTION FACTOR-RELATED"/>
    <property type="match status" value="1"/>
</dbReference>
<comment type="similarity">
    <text evidence="1">Belongs to the NFYB/HAP3 subunit family.</text>
</comment>
<evidence type="ECO:0000259" key="6">
    <source>
        <dbReference type="Pfam" id="PF00808"/>
    </source>
</evidence>
<protein>
    <recommendedName>
        <fullName evidence="6">Transcription factor CBF/NF-Y/archaeal histone domain-containing protein</fullName>
    </recommendedName>
</protein>
<keyword evidence="3" id="KW-0238">DNA-binding</keyword>
<keyword evidence="4" id="KW-0010">Activator</keyword>
<evidence type="ECO:0000256" key="5">
    <source>
        <dbReference type="ARBA" id="ARBA00023163"/>
    </source>
</evidence>
<feature type="domain" description="Transcription factor CBF/NF-Y/archaeal histone" evidence="6">
    <location>
        <begin position="126"/>
        <end position="189"/>
    </location>
</feature>
<evidence type="ECO:0000313" key="8">
    <source>
        <dbReference type="Proteomes" id="UP000596660"/>
    </source>
</evidence>
<dbReference type="GO" id="GO:0000978">
    <property type="term" value="F:RNA polymerase II cis-regulatory region sequence-specific DNA binding"/>
    <property type="evidence" value="ECO:0007669"/>
    <property type="project" value="TreeGrafter"/>
</dbReference>
<dbReference type="EnsemblPlants" id="AUR62004422-RA">
    <property type="protein sequence ID" value="AUR62004422-RA:cds"/>
    <property type="gene ID" value="AUR62004422"/>
</dbReference>
<evidence type="ECO:0000256" key="2">
    <source>
        <dbReference type="ARBA" id="ARBA00023015"/>
    </source>
</evidence>
<dbReference type="Proteomes" id="UP000596660">
    <property type="component" value="Unplaced"/>
</dbReference>
<sequence>MQEENSNNQPMPAIAKPILFSSFIENPNSQPNVEENWSHDQHMDQTNAPHFVAPLGTMPLIGDIGGHGVRMTNSNQSSMLNQTEQNHQNQGNICNNMNPDLHTNHGTKIPKFKAPVMPFREQDHYMPIANLVRIIRQVLPSNAKVADGAKVMLQECVSEFISFITSEANEKCQQEHRKTITAEDVIVAMSRLGLDHYVELLYIYLQKYRENELYPPVPRSGFENIAFATNGLPSFVGVHPQSAMFSTSSGTDCGPISTSQGLYTYPVGDSIGPSLALGIGEASESEGVGPSEPPHTDQYFCSPCGHYK</sequence>
<reference evidence="7" key="2">
    <citation type="submission" date="2021-03" db="UniProtKB">
        <authorList>
            <consortium name="EnsemblPlants"/>
        </authorList>
    </citation>
    <scope>IDENTIFICATION</scope>
</reference>
<dbReference type="PRINTS" id="PR00615">
    <property type="entry name" value="CCAATSUBUNTA"/>
</dbReference>
<evidence type="ECO:0000313" key="7">
    <source>
        <dbReference type="EnsemblPlants" id="AUR62004422-RA:cds"/>
    </source>
</evidence>
<dbReference type="InterPro" id="IPR027113">
    <property type="entry name" value="Transc_fact_NFYB/HAP3"/>
</dbReference>
<dbReference type="GO" id="GO:0001228">
    <property type="term" value="F:DNA-binding transcription activator activity, RNA polymerase II-specific"/>
    <property type="evidence" value="ECO:0007669"/>
    <property type="project" value="InterPro"/>
</dbReference>
<dbReference type="Gramene" id="AUR62004422-RA">
    <property type="protein sequence ID" value="AUR62004422-RA:cds"/>
    <property type="gene ID" value="AUR62004422"/>
</dbReference>
<dbReference type="InterPro" id="IPR003958">
    <property type="entry name" value="CBFA_NFYB_domain"/>
</dbReference>
<dbReference type="GO" id="GO:0016602">
    <property type="term" value="C:CCAAT-binding factor complex"/>
    <property type="evidence" value="ECO:0007669"/>
    <property type="project" value="InterPro"/>
</dbReference>
<dbReference type="PROSITE" id="PS00685">
    <property type="entry name" value="NFYB_HAP3"/>
    <property type="match status" value="1"/>
</dbReference>
<dbReference type="Gene3D" id="1.10.20.10">
    <property type="entry name" value="Histone, subunit A"/>
    <property type="match status" value="1"/>
</dbReference>
<evidence type="ECO:0000256" key="1">
    <source>
        <dbReference type="ARBA" id="ARBA00009053"/>
    </source>
</evidence>
<evidence type="ECO:0000256" key="4">
    <source>
        <dbReference type="ARBA" id="ARBA00023159"/>
    </source>
</evidence>
<dbReference type="InterPro" id="IPR003956">
    <property type="entry name" value="Transcrpt_fac_NFYB/HAP3_CS"/>
</dbReference>
<dbReference type="CDD" id="cd22907">
    <property type="entry name" value="HFD_NFYB"/>
    <property type="match status" value="1"/>
</dbReference>